<comment type="subcellular location">
    <subcellularLocation>
        <location evidence="1">Endomembrane system</location>
        <topology evidence="1">Multi-pass membrane protein</topology>
    </subcellularLocation>
    <subcellularLocation>
        <location evidence="9">Endoplasmic reticulum membrane</location>
    </subcellularLocation>
</comment>
<dbReference type="GO" id="GO:0006488">
    <property type="term" value="P:dolichol-linked oligosaccharide biosynthetic process"/>
    <property type="evidence" value="ECO:0007669"/>
    <property type="project" value="UniProtKB-UniRule"/>
</dbReference>
<comment type="function">
    <text evidence="9">Plays a key role in early steps of protein N-linked glycosylation by being involved in the conversion of polyprenol into dolichol. Acts as a polyprenal reductase that mediates the reduction of polyprenal into dolichal in a NADP-dependent mechanism. Dolichols are required for the synthesis of dolichol-linked monosaccharides and the oligosaccharide precursor used for N-glycosylation.</text>
</comment>
<feature type="domain" description="3-oxo-5-alpha-steroid 4-dehydrogenase C-terminal" evidence="10">
    <location>
        <begin position="208"/>
        <end position="325"/>
    </location>
</feature>
<evidence type="ECO:0000313" key="12">
    <source>
        <dbReference type="Proteomes" id="UP000759131"/>
    </source>
</evidence>
<evidence type="ECO:0000256" key="4">
    <source>
        <dbReference type="ARBA" id="ARBA00022989"/>
    </source>
</evidence>
<keyword evidence="4 9" id="KW-1133">Transmembrane helix</keyword>
<keyword evidence="12" id="KW-1185">Reference proteome</keyword>
<dbReference type="EC" id="1.3.1.94" evidence="2 9"/>
<evidence type="ECO:0000313" key="11">
    <source>
        <dbReference type="EMBL" id="CAD7633941.1"/>
    </source>
</evidence>
<evidence type="ECO:0000256" key="5">
    <source>
        <dbReference type="ARBA" id="ARBA00023136"/>
    </source>
</evidence>
<dbReference type="GO" id="GO:0016095">
    <property type="term" value="P:polyprenol catabolic process"/>
    <property type="evidence" value="ECO:0007669"/>
    <property type="project" value="UniProtKB-UniRule"/>
</dbReference>
<keyword evidence="9" id="KW-0560">Oxidoreductase</keyword>
<dbReference type="GO" id="GO:0005789">
    <property type="term" value="C:endoplasmic reticulum membrane"/>
    <property type="evidence" value="ECO:0007669"/>
    <property type="project" value="UniProtKB-SubCell"/>
</dbReference>
<keyword evidence="3 9" id="KW-0812">Transmembrane</keyword>
<comment type="catalytic activity">
    <reaction evidence="8 9">
        <text>a di-trans,poly-cis-dolichal + NADP(+) = a di-trans,poly-cis-polyprenal + NADPH + H(+)</text>
        <dbReference type="Rhea" id="RHEA:80727"/>
        <dbReference type="Rhea" id="RHEA-COMP:19536"/>
        <dbReference type="Rhea" id="RHEA-COMP:19537"/>
        <dbReference type="ChEBI" id="CHEBI:15378"/>
        <dbReference type="ChEBI" id="CHEBI:57783"/>
        <dbReference type="ChEBI" id="CHEBI:58349"/>
        <dbReference type="ChEBI" id="CHEBI:231623"/>
        <dbReference type="ChEBI" id="CHEBI:231637"/>
        <dbReference type="EC" id="1.3.1.94"/>
    </reaction>
    <physiologicalReaction direction="right-to-left" evidence="8 9">
        <dbReference type="Rhea" id="RHEA:80729"/>
    </physiologicalReaction>
</comment>
<dbReference type="GO" id="GO:0102389">
    <property type="term" value="F:polyprenol reductase activity"/>
    <property type="evidence" value="ECO:0007669"/>
    <property type="project" value="UniProtKB-UniRule"/>
</dbReference>
<name>A0A7R9L2J5_9ACAR</name>
<organism evidence="11">
    <name type="scientific">Medioppia subpectinata</name>
    <dbReference type="NCBI Taxonomy" id="1979941"/>
    <lineage>
        <taxon>Eukaryota</taxon>
        <taxon>Metazoa</taxon>
        <taxon>Ecdysozoa</taxon>
        <taxon>Arthropoda</taxon>
        <taxon>Chelicerata</taxon>
        <taxon>Arachnida</taxon>
        <taxon>Acari</taxon>
        <taxon>Acariformes</taxon>
        <taxon>Sarcoptiformes</taxon>
        <taxon>Oribatida</taxon>
        <taxon>Brachypylina</taxon>
        <taxon>Oppioidea</taxon>
        <taxon>Oppiidae</taxon>
        <taxon>Medioppia</taxon>
    </lineage>
</organism>
<dbReference type="EMBL" id="OC868244">
    <property type="protein sequence ID" value="CAD7633941.1"/>
    <property type="molecule type" value="Genomic_DNA"/>
</dbReference>
<keyword evidence="9" id="KW-0256">Endoplasmic reticulum</keyword>
<dbReference type="OrthoDB" id="5788137at2759"/>
<evidence type="ECO:0000256" key="2">
    <source>
        <dbReference type="ARBA" id="ARBA00012522"/>
    </source>
</evidence>
<feature type="transmembrane region" description="Helical" evidence="9">
    <location>
        <begin position="166"/>
        <end position="190"/>
    </location>
</feature>
<feature type="transmembrane region" description="Helical" evidence="9">
    <location>
        <begin position="12"/>
        <end position="31"/>
    </location>
</feature>
<dbReference type="GO" id="GO:0160198">
    <property type="term" value="F:polyprenal reductase activity"/>
    <property type="evidence" value="ECO:0007669"/>
    <property type="project" value="UniProtKB-EC"/>
</dbReference>
<evidence type="ECO:0000256" key="7">
    <source>
        <dbReference type="ARBA" id="ARBA00047186"/>
    </source>
</evidence>
<sequence>MNFPELHNQWISFSTIVSLFGLLALYGSAFVPNALQRVFRYGKTANDENQPNKPNLISIPKKSAKHHLCPLLTPVSIHRWFFHFYVFATLFYAALLVIVLRVYLFRQSVPKLLALTLDTVVGRHRRSSVSPESVLVAMCLLQLQVSRRLYECTQLSVYARDGKMALIHYLCGFSFYFGVGLSLLAEASGFQSTNGSSRDLILRNLCLPNHVIGVSLFLFFSFVQFKSHVILAELRKDSKGRVVTYGHSIPNGHWFEYVSCPHYLAEILIYLCLSLVLSGRSSYWWLVCSFVVANQVVVGLFNHKWYLQHFHNYPKHRKAVFPFVL</sequence>
<dbReference type="Pfam" id="PF02544">
    <property type="entry name" value="Steroid_dh"/>
    <property type="match status" value="1"/>
</dbReference>
<comment type="similarity">
    <text evidence="6 9">Belongs to the steroid 5-alpha reductase family. Polyprenal reductase subfamily.</text>
</comment>
<protein>
    <recommendedName>
        <fullName evidence="7 9">Polyprenal reductase</fullName>
        <ecNumber evidence="2 9">1.3.1.94</ecNumber>
    </recommendedName>
</protein>
<feature type="transmembrane region" description="Helical" evidence="9">
    <location>
        <begin position="283"/>
        <end position="301"/>
    </location>
</feature>
<evidence type="ECO:0000256" key="6">
    <source>
        <dbReference type="ARBA" id="ARBA00046320"/>
    </source>
</evidence>
<evidence type="ECO:0000256" key="1">
    <source>
        <dbReference type="ARBA" id="ARBA00004127"/>
    </source>
</evidence>
<keyword evidence="9" id="KW-0521">NADP</keyword>
<dbReference type="AlphaFoldDB" id="A0A7R9L2J5"/>
<evidence type="ECO:0000256" key="3">
    <source>
        <dbReference type="ARBA" id="ARBA00022692"/>
    </source>
</evidence>
<feature type="transmembrane region" description="Helical" evidence="9">
    <location>
        <begin position="210"/>
        <end position="234"/>
    </location>
</feature>
<evidence type="ECO:0000256" key="8">
    <source>
        <dbReference type="ARBA" id="ARBA00049427"/>
    </source>
</evidence>
<dbReference type="GO" id="GO:0003865">
    <property type="term" value="F:3-oxo-5-alpha-steroid 4-dehydrogenase activity"/>
    <property type="evidence" value="ECO:0007669"/>
    <property type="project" value="TreeGrafter"/>
</dbReference>
<evidence type="ECO:0000256" key="9">
    <source>
        <dbReference type="RuleBase" id="RU367081"/>
    </source>
</evidence>
<dbReference type="UniPathway" id="UPA00378"/>
<dbReference type="PANTHER" id="PTHR14624">
    <property type="entry name" value="DFG10 PROTEIN"/>
    <property type="match status" value="1"/>
</dbReference>
<dbReference type="InterPro" id="IPR001104">
    <property type="entry name" value="3-oxo-5_a-steroid_4-DH_C"/>
</dbReference>
<gene>
    <name evidence="11" type="ORF">OSB1V03_LOCUS14337</name>
</gene>
<keyword evidence="5 9" id="KW-0472">Membrane</keyword>
<dbReference type="EMBL" id="CAJPIZ010013669">
    <property type="protein sequence ID" value="CAG2114371.1"/>
    <property type="molecule type" value="Genomic_DNA"/>
</dbReference>
<comment type="pathway">
    <text evidence="9">Protein modification; protein glycosylation.</text>
</comment>
<dbReference type="PANTHER" id="PTHR14624:SF0">
    <property type="entry name" value="POLYPRENOL REDUCTASE"/>
    <property type="match status" value="1"/>
</dbReference>
<proteinExistence type="inferred from homology"/>
<feature type="transmembrane region" description="Helical" evidence="9">
    <location>
        <begin position="254"/>
        <end position="277"/>
    </location>
</feature>
<feature type="transmembrane region" description="Helical" evidence="9">
    <location>
        <begin position="80"/>
        <end position="104"/>
    </location>
</feature>
<reference evidence="11" key="1">
    <citation type="submission" date="2020-11" db="EMBL/GenBank/DDBJ databases">
        <authorList>
            <person name="Tran Van P."/>
        </authorList>
    </citation>
    <scope>NUCLEOTIDE SEQUENCE</scope>
</reference>
<evidence type="ECO:0000259" key="10">
    <source>
        <dbReference type="Pfam" id="PF02544"/>
    </source>
</evidence>
<accession>A0A7R9L2J5</accession>
<dbReference type="PROSITE" id="PS50244">
    <property type="entry name" value="S5A_REDUCTASE"/>
    <property type="match status" value="1"/>
</dbReference>
<dbReference type="InterPro" id="IPR039698">
    <property type="entry name" value="Dfg10/SRD5A3"/>
</dbReference>
<dbReference type="Proteomes" id="UP000759131">
    <property type="component" value="Unassembled WGS sequence"/>
</dbReference>